<dbReference type="PANTHER" id="PTHR10044:SF139">
    <property type="entry name" value="DEATH-ASSOCIATED INHIBITOR OF APOPTOSIS 2"/>
    <property type="match status" value="1"/>
</dbReference>
<dbReference type="AlphaFoldDB" id="A0A0A9ZG28"/>
<dbReference type="InterPro" id="IPR001370">
    <property type="entry name" value="BIR_rpt"/>
</dbReference>
<dbReference type="EMBL" id="GBHO01001161">
    <property type="protein sequence ID" value="JAG42443.1"/>
    <property type="molecule type" value="Transcribed_RNA"/>
</dbReference>
<dbReference type="InterPro" id="IPR050784">
    <property type="entry name" value="IAP"/>
</dbReference>
<dbReference type="PANTHER" id="PTHR10044">
    <property type="entry name" value="INHIBITOR OF APOPTOSIS"/>
    <property type="match status" value="1"/>
</dbReference>
<name>A0A0A9ZG28_LYGHE</name>
<protein>
    <submittedName>
        <fullName evidence="1">E3 ubiquitin-protein ligase IAP-3</fullName>
    </submittedName>
</protein>
<feature type="non-terminal residue" evidence="1">
    <location>
        <position position="103"/>
    </location>
</feature>
<organism evidence="1">
    <name type="scientific">Lygus hesperus</name>
    <name type="common">Western plant bug</name>
    <dbReference type="NCBI Taxonomy" id="30085"/>
    <lineage>
        <taxon>Eukaryota</taxon>
        <taxon>Metazoa</taxon>
        <taxon>Ecdysozoa</taxon>
        <taxon>Arthropoda</taxon>
        <taxon>Hexapoda</taxon>
        <taxon>Insecta</taxon>
        <taxon>Pterygota</taxon>
        <taxon>Neoptera</taxon>
        <taxon>Paraneoptera</taxon>
        <taxon>Hemiptera</taxon>
        <taxon>Heteroptera</taxon>
        <taxon>Panheteroptera</taxon>
        <taxon>Cimicomorpha</taxon>
        <taxon>Miridae</taxon>
        <taxon>Mirini</taxon>
        <taxon>Lygus</taxon>
    </lineage>
</organism>
<accession>A0A0A9ZG28</accession>
<reference evidence="1" key="1">
    <citation type="journal article" date="2014" name="PLoS ONE">
        <title>Transcriptome-Based Identification of ABC Transporters in the Western Tarnished Plant Bug Lygus hesperus.</title>
        <authorList>
            <person name="Hull J.J."/>
            <person name="Chaney K."/>
            <person name="Geib S.M."/>
            <person name="Fabrick J.A."/>
            <person name="Brent C.S."/>
            <person name="Walsh D."/>
            <person name="Lavine L.C."/>
        </authorList>
    </citation>
    <scope>NUCLEOTIDE SEQUENCE</scope>
</reference>
<dbReference type="GO" id="GO:0005737">
    <property type="term" value="C:cytoplasm"/>
    <property type="evidence" value="ECO:0007669"/>
    <property type="project" value="TreeGrafter"/>
</dbReference>
<dbReference type="PROSITE" id="PS50143">
    <property type="entry name" value="BIR_REPEAT_2"/>
    <property type="match status" value="1"/>
</dbReference>
<dbReference type="GO" id="GO:0005634">
    <property type="term" value="C:nucleus"/>
    <property type="evidence" value="ECO:0007669"/>
    <property type="project" value="TreeGrafter"/>
</dbReference>
<evidence type="ECO:0000313" key="1">
    <source>
        <dbReference type="EMBL" id="JAG42443.1"/>
    </source>
</evidence>
<dbReference type="Pfam" id="PF00653">
    <property type="entry name" value="BIR"/>
    <property type="match status" value="1"/>
</dbReference>
<feature type="non-terminal residue" evidence="1">
    <location>
        <position position="1"/>
    </location>
</feature>
<dbReference type="SMART" id="SM00238">
    <property type="entry name" value="BIR"/>
    <property type="match status" value="1"/>
</dbReference>
<dbReference type="CDD" id="cd00022">
    <property type="entry name" value="BIR"/>
    <property type="match status" value="1"/>
</dbReference>
<reference evidence="1" key="2">
    <citation type="submission" date="2014-07" db="EMBL/GenBank/DDBJ databases">
        <authorList>
            <person name="Hull J."/>
        </authorList>
    </citation>
    <scope>NUCLEOTIDE SEQUENCE</scope>
</reference>
<gene>
    <name evidence="1" type="primary">IAP3_2</name>
    <name evidence="1" type="ORF">CM83_102800</name>
</gene>
<proteinExistence type="predicted"/>
<sequence length="103" mass="11979">PNCTFLRNPHLTNNVPQLAEEVSKPMDAAQLDTFDGRYATFEKWPKVLRHLVNELCSAGFHYGKQQGDLVYCYVCKGCIRDWEMTDDPWVRHANEHEKCTHVL</sequence>
<dbReference type="Gene3D" id="1.10.1170.10">
    <property type="entry name" value="Inhibitor Of Apoptosis Protein (2mihbC-IAP-1), Chain A"/>
    <property type="match status" value="1"/>
</dbReference>
<dbReference type="SUPFAM" id="SSF57924">
    <property type="entry name" value="Inhibitor of apoptosis (IAP) repeat"/>
    <property type="match status" value="1"/>
</dbReference>